<dbReference type="FunCoup" id="F9XFT9">
    <property type="interactions" value="46"/>
</dbReference>
<dbReference type="InParanoid" id="F9XFT9"/>
<feature type="transmembrane region" description="Helical" evidence="2">
    <location>
        <begin position="223"/>
        <end position="241"/>
    </location>
</feature>
<feature type="transmembrane region" description="Helical" evidence="2">
    <location>
        <begin position="158"/>
        <end position="177"/>
    </location>
</feature>
<keyword evidence="2" id="KW-0472">Membrane</keyword>
<dbReference type="OrthoDB" id="5229808at2759"/>
<feature type="transmembrane region" description="Helical" evidence="2">
    <location>
        <begin position="67"/>
        <end position="89"/>
    </location>
</feature>
<organism evidence="3 4">
    <name type="scientific">Zymoseptoria tritici (strain CBS 115943 / IPO323)</name>
    <name type="common">Speckled leaf blotch fungus</name>
    <name type="synonym">Septoria tritici</name>
    <dbReference type="NCBI Taxonomy" id="336722"/>
    <lineage>
        <taxon>Eukaryota</taxon>
        <taxon>Fungi</taxon>
        <taxon>Dikarya</taxon>
        <taxon>Ascomycota</taxon>
        <taxon>Pezizomycotina</taxon>
        <taxon>Dothideomycetes</taxon>
        <taxon>Dothideomycetidae</taxon>
        <taxon>Mycosphaerellales</taxon>
        <taxon>Mycosphaerellaceae</taxon>
        <taxon>Zymoseptoria</taxon>
    </lineage>
</organism>
<keyword evidence="2" id="KW-0812">Transmembrane</keyword>
<dbReference type="InterPro" id="IPR013248">
    <property type="entry name" value="Psh3/Shr3"/>
</dbReference>
<keyword evidence="2" id="KW-1133">Transmembrane helix</keyword>
<gene>
    <name evidence="3" type="ORF">MYCGRDRAFT_110190</name>
</gene>
<reference evidence="3 4" key="1">
    <citation type="journal article" date="2011" name="PLoS Genet.">
        <title>Finished genome of the fungal wheat pathogen Mycosphaerella graminicola reveals dispensome structure, chromosome plasticity, and stealth pathogenesis.</title>
        <authorList>
            <person name="Goodwin S.B."/>
            <person name="Ben M'barek S."/>
            <person name="Dhillon B."/>
            <person name="Wittenberg A.H.J."/>
            <person name="Crane C.F."/>
            <person name="Hane J.K."/>
            <person name="Foster A.J."/>
            <person name="Van der Lee T.A.J."/>
            <person name="Grimwood J."/>
            <person name="Aerts A."/>
            <person name="Antoniw J."/>
            <person name="Bailey A."/>
            <person name="Bluhm B."/>
            <person name="Bowler J."/>
            <person name="Bristow J."/>
            <person name="van der Burgt A."/>
            <person name="Canto-Canche B."/>
            <person name="Churchill A.C.L."/>
            <person name="Conde-Ferraez L."/>
            <person name="Cools H.J."/>
            <person name="Coutinho P.M."/>
            <person name="Csukai M."/>
            <person name="Dehal P."/>
            <person name="De Wit P."/>
            <person name="Donzelli B."/>
            <person name="van de Geest H.C."/>
            <person name="van Ham R.C.H.J."/>
            <person name="Hammond-Kosack K.E."/>
            <person name="Henrissat B."/>
            <person name="Kilian A."/>
            <person name="Kobayashi A.K."/>
            <person name="Koopmann E."/>
            <person name="Kourmpetis Y."/>
            <person name="Kuzniar A."/>
            <person name="Lindquist E."/>
            <person name="Lombard V."/>
            <person name="Maliepaard C."/>
            <person name="Martins N."/>
            <person name="Mehrabi R."/>
            <person name="Nap J.P.H."/>
            <person name="Ponomarenko A."/>
            <person name="Rudd J.J."/>
            <person name="Salamov A."/>
            <person name="Schmutz J."/>
            <person name="Schouten H.J."/>
            <person name="Shapiro H."/>
            <person name="Stergiopoulos I."/>
            <person name="Torriani S.F.F."/>
            <person name="Tu H."/>
            <person name="de Vries R.P."/>
            <person name="Waalwijk C."/>
            <person name="Ware S.B."/>
            <person name="Wiebenga A."/>
            <person name="Zwiers L.-H."/>
            <person name="Oliver R.P."/>
            <person name="Grigoriev I.V."/>
            <person name="Kema G.H.J."/>
        </authorList>
    </citation>
    <scope>NUCLEOTIDE SEQUENCE [LARGE SCALE GENOMIC DNA]</scope>
    <source>
        <strain evidence="4">CBS 115943 / IPO323</strain>
    </source>
</reference>
<dbReference type="PANTHER" id="PTHR28228">
    <property type="entry name" value="SECRETORY COMPONENT PROTEIN SHR3"/>
    <property type="match status" value="1"/>
</dbReference>
<dbReference type="SMART" id="SM00786">
    <property type="entry name" value="SHR3_chaperone"/>
    <property type="match status" value="1"/>
</dbReference>
<accession>F9XFT9</accession>
<dbReference type="AlphaFoldDB" id="F9XFT9"/>
<dbReference type="KEGG" id="ztr:MYCGRDRAFT_110190"/>
<dbReference type="GO" id="GO:0005789">
    <property type="term" value="C:endoplasmic reticulum membrane"/>
    <property type="evidence" value="ECO:0007669"/>
    <property type="project" value="TreeGrafter"/>
</dbReference>
<dbReference type="eggNOG" id="ENOG502RXJB">
    <property type="taxonomic scope" value="Eukaryota"/>
</dbReference>
<dbReference type="Pfam" id="PF08229">
    <property type="entry name" value="SHR3_chaperone"/>
    <property type="match status" value="1"/>
</dbReference>
<evidence type="ECO:0000256" key="1">
    <source>
        <dbReference type="SAM" id="MobiDB-lite"/>
    </source>
</evidence>
<dbReference type="GO" id="GO:0006888">
    <property type="term" value="P:endoplasmic reticulum to Golgi vesicle-mediated transport"/>
    <property type="evidence" value="ECO:0007669"/>
    <property type="project" value="TreeGrafter"/>
</dbReference>
<evidence type="ECO:0000313" key="4">
    <source>
        <dbReference type="Proteomes" id="UP000008062"/>
    </source>
</evidence>
<evidence type="ECO:0000256" key="2">
    <source>
        <dbReference type="SAM" id="Phobius"/>
    </source>
</evidence>
<sequence>MRLKRSWFGTTDCARIKRGTLVGHRLYLTRALTFNLYFTLFLYLTLHHPRYLSRTTATMPAKGTAPFATFLIIGPVCFFLGVLFAYFPYDYNVLWTTPPADPSNPEADVRAPFFDLQENHLRFLHASPPLISRILHIVIGTGLLGFLMKLFKPTEANLLFDGASLVLYMCGVTVYIANIVKGLRTVTAGAYGTGKLAEGETIMSKQLEGTDGQYISREDSLRVMSASNTICALVLVGVLVLQAGQWYAQRKEDQELEEMDKVRDEKKAAKVAAGKEGKKTK</sequence>
<dbReference type="RefSeq" id="XP_003850710.1">
    <property type="nucleotide sequence ID" value="XM_003850662.1"/>
</dbReference>
<name>F9XFT9_ZYMTI</name>
<feature type="transmembrane region" description="Helical" evidence="2">
    <location>
        <begin position="130"/>
        <end position="151"/>
    </location>
</feature>
<dbReference type="GeneID" id="13397890"/>
<dbReference type="PANTHER" id="PTHR28228:SF1">
    <property type="entry name" value="SECRETORY COMPONENT PROTEIN SHR3"/>
    <property type="match status" value="1"/>
</dbReference>
<keyword evidence="4" id="KW-1185">Reference proteome</keyword>
<feature type="region of interest" description="Disordered" evidence="1">
    <location>
        <begin position="257"/>
        <end position="281"/>
    </location>
</feature>
<dbReference type="EMBL" id="CM001202">
    <property type="protein sequence ID" value="EGP85686.1"/>
    <property type="molecule type" value="Genomic_DNA"/>
</dbReference>
<dbReference type="OMA" id="ANMLFDG"/>
<evidence type="ECO:0008006" key="5">
    <source>
        <dbReference type="Google" id="ProtNLM"/>
    </source>
</evidence>
<dbReference type="Proteomes" id="UP000008062">
    <property type="component" value="Chromosome 7"/>
</dbReference>
<dbReference type="HOGENOM" id="CLU_080510_0_0_1"/>
<feature type="transmembrane region" description="Helical" evidence="2">
    <location>
        <begin position="27"/>
        <end position="46"/>
    </location>
</feature>
<proteinExistence type="predicted"/>
<dbReference type="GO" id="GO:0051082">
    <property type="term" value="F:unfolded protein binding"/>
    <property type="evidence" value="ECO:0007669"/>
    <property type="project" value="TreeGrafter"/>
</dbReference>
<evidence type="ECO:0000313" key="3">
    <source>
        <dbReference type="EMBL" id="EGP85686.1"/>
    </source>
</evidence>
<protein>
    <recommendedName>
        <fullName evidence="5">Secretory component protein shr3</fullName>
    </recommendedName>
</protein>